<sequence length="357" mass="38398">MRILVGVMSAAVLATGVGAPAVGDVLDDTVESMVAAGAPGAVGYTRTGDERRHAAAGYADVARRERADVRQRFRIASNTKAFTAAVVLQLVGEKRLALDAPVSRWLPEVPGDITVRGLLNHTSGLWDPTTEKEFWASYLAGDRGYVYRPADLVARALAHARVPGYSNTNYLVAGQLIEKMTGRSAVSEVYRRILVPLRLADTSFPTVDPQLHGRHLHGYALDGRTDMTVFSPSYDWTAGAMVSTLDDLARFYRALFDGTLLRPAELAQLRTTVDVKGVAMGLGIDRLEVPCADGADRVLWANSGGGPGFGSYAFISGDASRQLVVAMNVYDIEEELSGRSPVPEGVSVARALREVFC</sequence>
<feature type="domain" description="Beta-lactamase-related" evidence="2">
    <location>
        <begin position="27"/>
        <end position="328"/>
    </location>
</feature>
<dbReference type="OrthoDB" id="503788at2"/>
<dbReference type="InterPro" id="IPR012338">
    <property type="entry name" value="Beta-lactam/transpept-like"/>
</dbReference>
<keyword evidence="3" id="KW-0378">Hydrolase</keyword>
<dbReference type="Gene3D" id="3.40.710.10">
    <property type="entry name" value="DD-peptidase/beta-lactamase superfamily"/>
    <property type="match status" value="1"/>
</dbReference>
<dbReference type="AlphaFoldDB" id="A0A4R7VR01"/>
<dbReference type="RefSeq" id="WP_133903587.1">
    <property type="nucleotide sequence ID" value="NZ_SOCP01000005.1"/>
</dbReference>
<dbReference type="Pfam" id="PF00144">
    <property type="entry name" value="Beta-lactamase"/>
    <property type="match status" value="1"/>
</dbReference>
<dbReference type="Proteomes" id="UP000294927">
    <property type="component" value="Unassembled WGS sequence"/>
</dbReference>
<evidence type="ECO:0000313" key="3">
    <source>
        <dbReference type="EMBL" id="TDV52193.1"/>
    </source>
</evidence>
<dbReference type="InterPro" id="IPR050491">
    <property type="entry name" value="AmpC-like"/>
</dbReference>
<dbReference type="InterPro" id="IPR001466">
    <property type="entry name" value="Beta-lactam-related"/>
</dbReference>
<evidence type="ECO:0000259" key="2">
    <source>
        <dbReference type="Pfam" id="PF00144"/>
    </source>
</evidence>
<dbReference type="PANTHER" id="PTHR46825:SF7">
    <property type="entry name" value="D-ALANYL-D-ALANINE CARBOXYPEPTIDASE"/>
    <property type="match status" value="1"/>
</dbReference>
<name>A0A4R7VR01_9PSEU</name>
<proteinExistence type="predicted"/>
<evidence type="ECO:0000313" key="4">
    <source>
        <dbReference type="Proteomes" id="UP000294927"/>
    </source>
</evidence>
<dbReference type="GO" id="GO:0004180">
    <property type="term" value="F:carboxypeptidase activity"/>
    <property type="evidence" value="ECO:0007669"/>
    <property type="project" value="UniProtKB-KW"/>
</dbReference>
<feature type="chain" id="PRO_5039472303" evidence="1">
    <location>
        <begin position="20"/>
        <end position="357"/>
    </location>
</feature>
<accession>A0A4R7VR01</accession>
<dbReference type="SUPFAM" id="SSF56601">
    <property type="entry name" value="beta-lactamase/transpeptidase-like"/>
    <property type="match status" value="1"/>
</dbReference>
<gene>
    <name evidence="3" type="ORF">CLV71_105324</name>
</gene>
<keyword evidence="3" id="KW-0121">Carboxypeptidase</keyword>
<keyword evidence="4" id="KW-1185">Reference proteome</keyword>
<evidence type="ECO:0000256" key="1">
    <source>
        <dbReference type="SAM" id="SignalP"/>
    </source>
</evidence>
<reference evidence="3 4" key="1">
    <citation type="submission" date="2019-03" db="EMBL/GenBank/DDBJ databases">
        <title>Genomic Encyclopedia of Archaeal and Bacterial Type Strains, Phase II (KMG-II): from individual species to whole genera.</title>
        <authorList>
            <person name="Goeker M."/>
        </authorList>
    </citation>
    <scope>NUCLEOTIDE SEQUENCE [LARGE SCALE GENOMIC DNA]</scope>
    <source>
        <strain evidence="3 4">DSM 45499</strain>
    </source>
</reference>
<dbReference type="EMBL" id="SOCP01000005">
    <property type="protein sequence ID" value="TDV52193.1"/>
    <property type="molecule type" value="Genomic_DNA"/>
</dbReference>
<keyword evidence="1" id="KW-0732">Signal</keyword>
<protein>
    <submittedName>
        <fullName evidence="3">D-alanyl-D-alanine carboxypeptidase</fullName>
    </submittedName>
</protein>
<feature type="signal peptide" evidence="1">
    <location>
        <begin position="1"/>
        <end position="19"/>
    </location>
</feature>
<keyword evidence="3" id="KW-0645">Protease</keyword>
<dbReference type="PANTHER" id="PTHR46825">
    <property type="entry name" value="D-ALANYL-D-ALANINE-CARBOXYPEPTIDASE/ENDOPEPTIDASE AMPH"/>
    <property type="match status" value="1"/>
</dbReference>
<organism evidence="3 4">
    <name type="scientific">Actinophytocola oryzae</name>
    <dbReference type="NCBI Taxonomy" id="502181"/>
    <lineage>
        <taxon>Bacteria</taxon>
        <taxon>Bacillati</taxon>
        <taxon>Actinomycetota</taxon>
        <taxon>Actinomycetes</taxon>
        <taxon>Pseudonocardiales</taxon>
        <taxon>Pseudonocardiaceae</taxon>
    </lineage>
</organism>
<comment type="caution">
    <text evidence="3">The sequence shown here is derived from an EMBL/GenBank/DDBJ whole genome shotgun (WGS) entry which is preliminary data.</text>
</comment>